<comment type="similarity">
    <text evidence="2">Belongs to the short-chain dehydrogenases/reductases (SDR) family.</text>
</comment>
<accession>A0A1E5SLA3</accession>
<dbReference type="OrthoDB" id="597510at2"/>
<dbReference type="SUPFAM" id="SSF51735">
    <property type="entry name" value="NAD(P)-binding Rossmann-fold domains"/>
    <property type="match status" value="1"/>
</dbReference>
<dbReference type="Gene3D" id="3.40.50.720">
    <property type="entry name" value="NAD(P)-binding Rossmann-like Domain"/>
    <property type="match status" value="1"/>
</dbReference>
<protein>
    <submittedName>
        <fullName evidence="3">Short-chain dehydrogenase</fullName>
    </submittedName>
</protein>
<dbReference type="InterPro" id="IPR002347">
    <property type="entry name" value="SDR_fam"/>
</dbReference>
<dbReference type="PANTHER" id="PTHR43157:SF31">
    <property type="entry name" value="PHOSPHATIDYLINOSITOL-GLYCAN BIOSYNTHESIS CLASS F PROTEIN"/>
    <property type="match status" value="1"/>
</dbReference>
<evidence type="ECO:0000313" key="4">
    <source>
        <dbReference type="Proteomes" id="UP000095552"/>
    </source>
</evidence>
<dbReference type="EMBL" id="MDGQ01000005">
    <property type="protein sequence ID" value="OEJ99908.1"/>
    <property type="molecule type" value="Genomic_DNA"/>
</dbReference>
<dbReference type="InterPro" id="IPR020904">
    <property type="entry name" value="Sc_DH/Rdtase_CS"/>
</dbReference>
<dbReference type="AlphaFoldDB" id="A0A1E5SLA3"/>
<evidence type="ECO:0000256" key="1">
    <source>
        <dbReference type="ARBA" id="ARBA00023002"/>
    </source>
</evidence>
<keyword evidence="1" id="KW-0560">Oxidoreductase</keyword>
<dbReference type="InterPro" id="IPR036291">
    <property type="entry name" value="NAD(P)-bd_dom_sf"/>
</dbReference>
<name>A0A1E5SLA3_9BACT</name>
<comment type="caution">
    <text evidence="3">The sequence shown here is derived from an EMBL/GenBank/DDBJ whole genome shotgun (WGS) entry which is preliminary data.</text>
</comment>
<dbReference type="Proteomes" id="UP000095552">
    <property type="component" value="Unassembled WGS sequence"/>
</dbReference>
<dbReference type="PANTHER" id="PTHR43157">
    <property type="entry name" value="PHOSPHATIDYLINOSITOL-GLYCAN BIOSYNTHESIS CLASS F PROTEIN-RELATED"/>
    <property type="match status" value="1"/>
</dbReference>
<keyword evidence="4" id="KW-1185">Reference proteome</keyword>
<reference evidence="3 4" key="1">
    <citation type="submission" date="2016-08" db="EMBL/GenBank/DDBJ databases">
        <title>Draft genome of Fabibacter sp. strain SK-8.</title>
        <authorList>
            <person name="Wong S.-K."/>
            <person name="Hamasaki K."/>
            <person name="Yoshizawa S."/>
        </authorList>
    </citation>
    <scope>NUCLEOTIDE SEQUENCE [LARGE SCALE GENOMIC DNA]</scope>
    <source>
        <strain evidence="3 4">SK-8</strain>
    </source>
</reference>
<dbReference type="PRINTS" id="PR00081">
    <property type="entry name" value="GDHRDH"/>
</dbReference>
<gene>
    <name evidence="3" type="ORF">BFP71_10195</name>
</gene>
<dbReference type="Pfam" id="PF00106">
    <property type="entry name" value="adh_short"/>
    <property type="match status" value="1"/>
</dbReference>
<organism evidence="3 4">
    <name type="scientific">Roseivirga misakiensis</name>
    <dbReference type="NCBI Taxonomy" id="1563681"/>
    <lineage>
        <taxon>Bacteria</taxon>
        <taxon>Pseudomonadati</taxon>
        <taxon>Bacteroidota</taxon>
        <taxon>Cytophagia</taxon>
        <taxon>Cytophagales</taxon>
        <taxon>Roseivirgaceae</taxon>
        <taxon>Roseivirga</taxon>
    </lineage>
</organism>
<evidence type="ECO:0000256" key="2">
    <source>
        <dbReference type="RuleBase" id="RU000363"/>
    </source>
</evidence>
<dbReference type="GO" id="GO:0016491">
    <property type="term" value="F:oxidoreductase activity"/>
    <property type="evidence" value="ECO:0007669"/>
    <property type="project" value="UniProtKB-KW"/>
</dbReference>
<dbReference type="RefSeq" id="WP_069835371.1">
    <property type="nucleotide sequence ID" value="NZ_MDGQ01000005.1"/>
</dbReference>
<dbReference type="PROSITE" id="PS00061">
    <property type="entry name" value="ADH_SHORT"/>
    <property type="match status" value="1"/>
</dbReference>
<dbReference type="PRINTS" id="PR00080">
    <property type="entry name" value="SDRFAMILY"/>
</dbReference>
<sequence length="269" mass="29241">MKTILITGSTDGIGKLVAIQLAKEGHAVFLHGRNPEKLNAVINEVKQASSNKKVEGFVADFSDLSAISAMGQDVNEKLSNLDVLINNAGVFKLQSEKTVNGLDIRFVVNYLAPYALTNSLLPLFKKSNTPRIINLSSAAQAPVSLEALAGRENIGMQAAYAQSKLALTMWSFELAKNWPFATVIAVNPGSLLNTKMANEVYGQHWSPATKGSDILYDLAVSEEYKNSTGKYFDNDKGELKGAFAEAHSDAYRAKKIDELTTQTNKVLNK</sequence>
<evidence type="ECO:0000313" key="3">
    <source>
        <dbReference type="EMBL" id="OEJ99908.1"/>
    </source>
</evidence>
<dbReference type="STRING" id="1563681.BFP71_10195"/>
<proteinExistence type="inferred from homology"/>